<dbReference type="PRINTS" id="PR00864">
    <property type="entry name" value="PREPILNPTASE"/>
</dbReference>
<evidence type="ECO:0000256" key="6">
    <source>
        <dbReference type="ARBA" id="ARBA00022989"/>
    </source>
</evidence>
<name>A0A1L6JG26_9SPHN</name>
<evidence type="ECO:0000313" key="13">
    <source>
        <dbReference type="EMBL" id="APR54886.1"/>
    </source>
</evidence>
<dbReference type="InterPro" id="IPR000045">
    <property type="entry name" value="Prepilin_IV_endopep_pep"/>
</dbReference>
<comment type="catalytic activity">
    <reaction evidence="9">
        <text>Typically cleaves a -Gly-|-Phe- bond to release an N-terminal, basic peptide of 5-8 residues from type IV prepilin, and then N-methylates the new N-terminal amino group, the methyl donor being S-adenosyl-L-methionine.</text>
        <dbReference type="EC" id="3.4.23.43"/>
    </reaction>
</comment>
<protein>
    <recommendedName>
        <fullName evidence="9">Prepilin leader peptidase/N-methyltransferase</fullName>
        <ecNumber evidence="9">2.1.1.-</ecNumber>
        <ecNumber evidence="9">3.4.23.43</ecNumber>
    </recommendedName>
</protein>
<dbReference type="EMBL" id="QQWO01000014">
    <property type="protein sequence ID" value="RSV00995.1"/>
    <property type="molecule type" value="Genomic_DNA"/>
</dbReference>
<dbReference type="InterPro" id="IPR014032">
    <property type="entry name" value="Peptidase_A24A_bac"/>
</dbReference>
<feature type="transmembrane region" description="Helical" evidence="10">
    <location>
        <begin position="93"/>
        <end position="116"/>
    </location>
</feature>
<dbReference type="InterPro" id="IPR010627">
    <property type="entry name" value="Prepilin_pept_A24_N"/>
</dbReference>
<reference evidence="14 16" key="3">
    <citation type="submission" date="2018-07" db="EMBL/GenBank/DDBJ databases">
        <title>Genomic and Epidemiologic Investigation of an Indolent Hospital Outbreak.</title>
        <authorList>
            <person name="Johnson R.C."/>
            <person name="Deming C."/>
            <person name="Conlan S."/>
            <person name="Zellmer C.J."/>
            <person name="Michelin A.V."/>
            <person name="Lee-Lin S."/>
            <person name="Thomas P.J."/>
            <person name="Park M."/>
            <person name="Weingarten R.A."/>
            <person name="Less J."/>
            <person name="Dekker J.P."/>
            <person name="Frank K.M."/>
            <person name="Musser K.A."/>
            <person name="Mcquiston J.R."/>
            <person name="Henderson D.K."/>
            <person name="Lau A.F."/>
            <person name="Palmore T.N."/>
            <person name="Segre J.A."/>
        </authorList>
    </citation>
    <scope>NUCLEOTIDE SEQUENCE [LARGE SCALE GENOMIC DNA]</scope>
    <source>
        <strain evidence="14 16">SK-NIH.Env10_0317</strain>
    </source>
</reference>
<dbReference type="Pfam" id="PF06750">
    <property type="entry name" value="A24_N_bact"/>
    <property type="match status" value="1"/>
</dbReference>
<evidence type="ECO:0000256" key="8">
    <source>
        <dbReference type="RuleBase" id="RU003793"/>
    </source>
</evidence>
<keyword evidence="6 10" id="KW-1133">Transmembrane helix</keyword>
<dbReference type="EMBL" id="CP018820">
    <property type="protein sequence ID" value="APR54886.1"/>
    <property type="molecule type" value="Genomic_DNA"/>
</dbReference>
<evidence type="ECO:0000256" key="9">
    <source>
        <dbReference type="RuleBase" id="RU003794"/>
    </source>
</evidence>
<evidence type="ECO:0000256" key="7">
    <source>
        <dbReference type="ARBA" id="ARBA00023136"/>
    </source>
</evidence>
<dbReference type="Pfam" id="PF01478">
    <property type="entry name" value="Peptidase_A24"/>
    <property type="match status" value="1"/>
</dbReference>
<evidence type="ECO:0000256" key="2">
    <source>
        <dbReference type="ARBA" id="ARBA00005801"/>
    </source>
</evidence>
<feature type="transmembrane region" description="Helical" evidence="10">
    <location>
        <begin position="122"/>
        <end position="143"/>
    </location>
</feature>
<dbReference type="PANTHER" id="PTHR30487">
    <property type="entry name" value="TYPE 4 PREPILIN-LIKE PROTEINS LEADER PEPTIDE-PROCESSING ENZYME"/>
    <property type="match status" value="1"/>
</dbReference>
<evidence type="ECO:0000256" key="3">
    <source>
        <dbReference type="ARBA" id="ARBA00022475"/>
    </source>
</evidence>
<dbReference type="GO" id="GO:0008168">
    <property type="term" value="F:methyltransferase activity"/>
    <property type="evidence" value="ECO:0007669"/>
    <property type="project" value="UniProtKB-KW"/>
</dbReference>
<reference evidence="13" key="1">
    <citation type="submission" date="2016-12" db="EMBL/GenBank/DDBJ databases">
        <title>Whole genome sequencing of Sphingomonas koreensis.</title>
        <authorList>
            <person name="Conlan S."/>
            <person name="Thomas P.J."/>
            <person name="Mullikin J."/>
            <person name="Palmore T.N."/>
            <person name="Frank K.M."/>
            <person name="Segre J.A."/>
        </authorList>
    </citation>
    <scope>NUCLEOTIDE SEQUENCE</scope>
    <source>
        <strain evidence="13">ABOJV</strain>
    </source>
</reference>
<evidence type="ECO:0000259" key="11">
    <source>
        <dbReference type="Pfam" id="PF01478"/>
    </source>
</evidence>
<dbReference type="InterPro" id="IPR050882">
    <property type="entry name" value="Prepilin_peptidase/N-MTase"/>
</dbReference>
<feature type="transmembrane region" description="Helical" evidence="10">
    <location>
        <begin position="226"/>
        <end position="244"/>
    </location>
</feature>
<dbReference type="Proteomes" id="UP000185161">
    <property type="component" value="Chromosome"/>
</dbReference>
<dbReference type="KEGG" id="skr:BRX40_07685"/>
<dbReference type="GO" id="GO:0004190">
    <property type="term" value="F:aspartic-type endopeptidase activity"/>
    <property type="evidence" value="ECO:0007669"/>
    <property type="project" value="UniProtKB-EC"/>
</dbReference>
<dbReference type="OrthoDB" id="9789291at2"/>
<feature type="domain" description="Prepilin type IV endopeptidase peptidase" evidence="11">
    <location>
        <begin position="105"/>
        <end position="212"/>
    </location>
</feature>
<dbReference type="EC" id="2.1.1.-" evidence="9"/>
<evidence type="ECO:0000256" key="10">
    <source>
        <dbReference type="SAM" id="Phobius"/>
    </source>
</evidence>
<feature type="transmembrane region" description="Helical" evidence="10">
    <location>
        <begin position="187"/>
        <end position="214"/>
    </location>
</feature>
<evidence type="ECO:0000259" key="12">
    <source>
        <dbReference type="Pfam" id="PF06750"/>
    </source>
</evidence>
<evidence type="ECO:0000313" key="14">
    <source>
        <dbReference type="EMBL" id="RSV00995.1"/>
    </source>
</evidence>
<dbReference type="RefSeq" id="WP_066580335.1">
    <property type="nucleotide sequence ID" value="NZ_CP018820.1"/>
</dbReference>
<keyword evidence="9" id="KW-0645">Protease</keyword>
<keyword evidence="7 10" id="KW-0472">Membrane</keyword>
<feature type="transmembrane region" description="Helical" evidence="10">
    <location>
        <begin position="150"/>
        <end position="167"/>
    </location>
</feature>
<dbReference type="STRING" id="93064.BRX40_07685"/>
<dbReference type="GO" id="GO:0005886">
    <property type="term" value="C:plasma membrane"/>
    <property type="evidence" value="ECO:0007669"/>
    <property type="project" value="UniProtKB-SubCell"/>
</dbReference>
<comment type="function">
    <text evidence="9">Plays an essential role in type IV pili and type II pseudopili formation by proteolytically removing the leader sequence from substrate proteins and subsequently monomethylating the alpha-amino group of the newly exposed N-terminal phenylalanine.</text>
</comment>
<dbReference type="EC" id="3.4.23.43" evidence="9"/>
<dbReference type="GeneID" id="44132434"/>
<accession>A0A1L6JG26</accession>
<evidence type="ECO:0000256" key="4">
    <source>
        <dbReference type="ARBA" id="ARBA00022519"/>
    </source>
</evidence>
<comment type="similarity">
    <text evidence="2 8">Belongs to the peptidase A24 family.</text>
</comment>
<keyword evidence="9" id="KW-0378">Hydrolase</keyword>
<dbReference type="AlphaFoldDB" id="A0A1L6JG26"/>
<evidence type="ECO:0000256" key="5">
    <source>
        <dbReference type="ARBA" id="ARBA00022692"/>
    </source>
</evidence>
<keyword evidence="9" id="KW-0489">Methyltransferase</keyword>
<evidence type="ECO:0000256" key="1">
    <source>
        <dbReference type="ARBA" id="ARBA00004429"/>
    </source>
</evidence>
<dbReference type="GO" id="GO:0032259">
    <property type="term" value="P:methylation"/>
    <property type="evidence" value="ECO:0007669"/>
    <property type="project" value="UniProtKB-KW"/>
</dbReference>
<sequence>MESWIWPAALGVLGLIFGSFIATVALRWPEGRSALRGRSQCDSCRKALRAHELVPLLSYALQRGRCRACGAAIHPGHPGVEVAGMLIGIAAGLVAPGWHGVAGAVFGWLLLALAALDLAAFWLPNALTALLALAGIVDGLFFPPNLADRLLGGLFGFGLLWLVAFTYRHVRGREGLGGGDPKMFGGIGLWLGASMLAPVLLAASLIGLAVALAVRISGRKMEMTSRLPLGTLLAVAAFPAWLYSTGV</sequence>
<feature type="transmembrane region" description="Helical" evidence="10">
    <location>
        <begin position="6"/>
        <end position="28"/>
    </location>
</feature>
<keyword evidence="15" id="KW-1185">Reference proteome</keyword>
<evidence type="ECO:0000313" key="16">
    <source>
        <dbReference type="Proteomes" id="UP000286681"/>
    </source>
</evidence>
<keyword evidence="9" id="KW-0511">Multifunctional enzyme</keyword>
<dbReference type="Proteomes" id="UP000286681">
    <property type="component" value="Unassembled WGS sequence"/>
</dbReference>
<dbReference type="GO" id="GO:0006465">
    <property type="term" value="P:signal peptide processing"/>
    <property type="evidence" value="ECO:0007669"/>
    <property type="project" value="TreeGrafter"/>
</dbReference>
<proteinExistence type="inferred from homology"/>
<gene>
    <name evidence="13" type="ORF">BRX40_07685</name>
    <name evidence="14" type="ORF">CA257_16115</name>
</gene>
<dbReference type="PANTHER" id="PTHR30487:SF0">
    <property type="entry name" value="PREPILIN LEADER PEPTIDASE_N-METHYLTRANSFERASE-RELATED"/>
    <property type="match status" value="1"/>
</dbReference>
<keyword evidence="5 9" id="KW-0812">Transmembrane</keyword>
<dbReference type="Gene3D" id="1.20.120.1220">
    <property type="match status" value="1"/>
</dbReference>
<keyword evidence="4" id="KW-0997">Cell inner membrane</keyword>
<organism evidence="13 15">
    <name type="scientific">Sphingomonas koreensis</name>
    <dbReference type="NCBI Taxonomy" id="93064"/>
    <lineage>
        <taxon>Bacteria</taxon>
        <taxon>Pseudomonadati</taxon>
        <taxon>Pseudomonadota</taxon>
        <taxon>Alphaproteobacteria</taxon>
        <taxon>Sphingomonadales</taxon>
        <taxon>Sphingomonadaceae</taxon>
        <taxon>Sphingomonas</taxon>
    </lineage>
</organism>
<keyword evidence="3" id="KW-1003">Cell membrane</keyword>
<evidence type="ECO:0000313" key="15">
    <source>
        <dbReference type="Proteomes" id="UP000185161"/>
    </source>
</evidence>
<comment type="subcellular location">
    <subcellularLocation>
        <location evidence="1">Cell inner membrane</location>
        <topology evidence="1">Multi-pass membrane protein</topology>
    </subcellularLocation>
    <subcellularLocation>
        <location evidence="9">Cell membrane</location>
        <topology evidence="9">Multi-pass membrane protein</topology>
    </subcellularLocation>
</comment>
<reference evidence="15" key="2">
    <citation type="submission" date="2016-12" db="EMBL/GenBank/DDBJ databases">
        <title>Whole genome sequencing of Sphingomonas sp. ABOJV.</title>
        <authorList>
            <person name="Conlan S."/>
            <person name="Thomas P.J."/>
            <person name="Mullikin J."/>
            <person name="Palmore T.N."/>
            <person name="Frank K.M."/>
            <person name="Segre J.A."/>
        </authorList>
    </citation>
    <scope>NUCLEOTIDE SEQUENCE [LARGE SCALE GENOMIC DNA]</scope>
    <source>
        <strain evidence="15">ABOJV</strain>
    </source>
</reference>
<keyword evidence="9" id="KW-0808">Transferase</keyword>
<feature type="domain" description="Prepilin peptidase A24 N-terminal" evidence="12">
    <location>
        <begin position="12"/>
        <end position="89"/>
    </location>
</feature>